<feature type="transmembrane region" description="Helical" evidence="5">
    <location>
        <begin position="106"/>
        <end position="132"/>
    </location>
</feature>
<feature type="transmembrane region" description="Helical" evidence="5">
    <location>
        <begin position="210"/>
        <end position="231"/>
    </location>
</feature>
<keyword evidence="4 5" id="KW-0472">Membrane</keyword>
<protein>
    <submittedName>
        <fullName evidence="7">MFS transporter</fullName>
    </submittedName>
</protein>
<organism evidence="7 8">
    <name type="scientific">Pseudonocardia broussonetiae</name>
    <dbReference type="NCBI Taxonomy" id="2736640"/>
    <lineage>
        <taxon>Bacteria</taxon>
        <taxon>Bacillati</taxon>
        <taxon>Actinomycetota</taxon>
        <taxon>Actinomycetes</taxon>
        <taxon>Pseudonocardiales</taxon>
        <taxon>Pseudonocardiaceae</taxon>
        <taxon>Pseudonocardia</taxon>
    </lineage>
</organism>
<feature type="transmembrane region" description="Helical" evidence="5">
    <location>
        <begin position="277"/>
        <end position="298"/>
    </location>
</feature>
<evidence type="ECO:0000313" key="7">
    <source>
        <dbReference type="EMBL" id="QJY49641.1"/>
    </source>
</evidence>
<evidence type="ECO:0000256" key="3">
    <source>
        <dbReference type="ARBA" id="ARBA00022989"/>
    </source>
</evidence>
<dbReference type="RefSeq" id="WP_172165911.1">
    <property type="nucleotide sequence ID" value="NZ_CP053564.1"/>
</dbReference>
<feature type="transmembrane region" description="Helical" evidence="5">
    <location>
        <begin position="175"/>
        <end position="198"/>
    </location>
</feature>
<dbReference type="InterPro" id="IPR052952">
    <property type="entry name" value="MFS-Transporter"/>
</dbReference>
<dbReference type="PANTHER" id="PTHR23527">
    <property type="entry name" value="BLL3282 PROTEIN"/>
    <property type="match status" value="1"/>
</dbReference>
<feature type="transmembrane region" description="Helical" evidence="5">
    <location>
        <begin position="243"/>
        <end position="265"/>
    </location>
</feature>
<feature type="transmembrane region" description="Helical" evidence="5">
    <location>
        <begin position="50"/>
        <end position="70"/>
    </location>
</feature>
<dbReference type="Pfam" id="PF07690">
    <property type="entry name" value="MFS_1"/>
    <property type="match status" value="1"/>
</dbReference>
<dbReference type="PANTHER" id="PTHR23527:SF1">
    <property type="entry name" value="BLL3282 PROTEIN"/>
    <property type="match status" value="1"/>
</dbReference>
<feature type="transmembrane region" description="Helical" evidence="5">
    <location>
        <begin position="343"/>
        <end position="361"/>
    </location>
</feature>
<keyword evidence="3 5" id="KW-1133">Transmembrane helix</keyword>
<feature type="transmembrane region" description="Helical" evidence="5">
    <location>
        <begin position="139"/>
        <end position="163"/>
    </location>
</feature>
<dbReference type="GO" id="GO:0005886">
    <property type="term" value="C:plasma membrane"/>
    <property type="evidence" value="ECO:0007669"/>
    <property type="project" value="UniProtKB-SubCell"/>
</dbReference>
<gene>
    <name evidence="7" type="ORF">HOP40_30985</name>
</gene>
<dbReference type="EMBL" id="CP053564">
    <property type="protein sequence ID" value="QJY49641.1"/>
    <property type="molecule type" value="Genomic_DNA"/>
</dbReference>
<feature type="transmembrane region" description="Helical" evidence="5">
    <location>
        <begin position="82"/>
        <end position="100"/>
    </location>
</feature>
<sequence length="409" mass="40063">MSTPTGPSRGPRPATVVGVSALAVGFGASPGFVLGFLAVPLQADLDLERWQVGLLVGAFFGATGLGSIVGGRIAERVGPRRAVVADQLVVALALATAALLPHYAVLLGAAVVAGAGYALTNAGTSIAIAAALPPHRHGVALAVRTAGVPLLVAISAVVAAGTAELVGWRAVLGGYAPLLLLVAALALAVLPGLAPATAGRTGPAPLPRRFGWFPLAAFALIAGSQALFSWMVPFLHEVGGVSLAAAGALTSTGSLAAIVGMVVLARRSDRAAAGGRLPAIVVLCLLVAVGQLLLVAGIPTGPPLMVAGLLVATVAQLAAISLMHAAVIAAAPGAVGRAAGVTMAGYYLGALAGPPLFGLLVDRTGGYGPAWLACAALVVAGAAGFWRCRRITSPAPARAAPGSAPPTPA</sequence>
<dbReference type="SUPFAM" id="SSF103473">
    <property type="entry name" value="MFS general substrate transporter"/>
    <property type="match status" value="1"/>
</dbReference>
<dbReference type="PROSITE" id="PS50850">
    <property type="entry name" value="MFS"/>
    <property type="match status" value="1"/>
</dbReference>
<evidence type="ECO:0000256" key="1">
    <source>
        <dbReference type="ARBA" id="ARBA00004651"/>
    </source>
</evidence>
<dbReference type="Gene3D" id="1.20.1250.20">
    <property type="entry name" value="MFS general substrate transporter like domains"/>
    <property type="match status" value="2"/>
</dbReference>
<feature type="transmembrane region" description="Helical" evidence="5">
    <location>
        <begin position="367"/>
        <end position="386"/>
    </location>
</feature>
<feature type="domain" description="Major facilitator superfamily (MFS) profile" evidence="6">
    <location>
        <begin position="15"/>
        <end position="393"/>
    </location>
</feature>
<dbReference type="Proteomes" id="UP000505377">
    <property type="component" value="Chromosome"/>
</dbReference>
<dbReference type="InterPro" id="IPR036259">
    <property type="entry name" value="MFS_trans_sf"/>
</dbReference>
<evidence type="ECO:0000256" key="2">
    <source>
        <dbReference type="ARBA" id="ARBA00022692"/>
    </source>
</evidence>
<feature type="transmembrane region" description="Helical" evidence="5">
    <location>
        <begin position="304"/>
        <end position="331"/>
    </location>
</feature>
<evidence type="ECO:0000256" key="4">
    <source>
        <dbReference type="ARBA" id="ARBA00023136"/>
    </source>
</evidence>
<feature type="transmembrane region" description="Helical" evidence="5">
    <location>
        <begin position="16"/>
        <end position="38"/>
    </location>
</feature>
<evidence type="ECO:0000259" key="6">
    <source>
        <dbReference type="PROSITE" id="PS50850"/>
    </source>
</evidence>
<keyword evidence="8" id="KW-1185">Reference proteome</keyword>
<dbReference type="AlphaFoldDB" id="A0A6M6JTX9"/>
<reference evidence="7 8" key="1">
    <citation type="submission" date="2020-05" db="EMBL/GenBank/DDBJ databases">
        <authorList>
            <person name="Mo P."/>
        </authorList>
    </citation>
    <scope>NUCLEOTIDE SEQUENCE [LARGE SCALE GENOMIC DNA]</scope>
    <source>
        <strain evidence="7 8">Gen01</strain>
    </source>
</reference>
<comment type="subcellular location">
    <subcellularLocation>
        <location evidence="1">Cell membrane</location>
        <topology evidence="1">Multi-pass membrane protein</topology>
    </subcellularLocation>
</comment>
<dbReference type="GO" id="GO:0022857">
    <property type="term" value="F:transmembrane transporter activity"/>
    <property type="evidence" value="ECO:0007669"/>
    <property type="project" value="InterPro"/>
</dbReference>
<dbReference type="InterPro" id="IPR011701">
    <property type="entry name" value="MFS"/>
</dbReference>
<proteinExistence type="predicted"/>
<dbReference type="InterPro" id="IPR020846">
    <property type="entry name" value="MFS_dom"/>
</dbReference>
<name>A0A6M6JTX9_9PSEU</name>
<accession>A0A6M6JTX9</accession>
<dbReference type="KEGG" id="pbro:HOP40_30985"/>
<evidence type="ECO:0000256" key="5">
    <source>
        <dbReference type="SAM" id="Phobius"/>
    </source>
</evidence>
<evidence type="ECO:0000313" key="8">
    <source>
        <dbReference type="Proteomes" id="UP000505377"/>
    </source>
</evidence>
<keyword evidence="2 5" id="KW-0812">Transmembrane</keyword>